<proteinExistence type="predicted"/>
<keyword evidence="2" id="KW-0472">Membrane</keyword>
<keyword evidence="2" id="KW-0812">Transmembrane</keyword>
<feature type="compositionally biased region" description="Low complexity" evidence="1">
    <location>
        <begin position="284"/>
        <end position="307"/>
    </location>
</feature>
<keyword evidence="4" id="KW-1185">Reference proteome</keyword>
<dbReference type="EMBL" id="JBHSPX010000002">
    <property type="protein sequence ID" value="MFC6061892.1"/>
    <property type="molecule type" value="Genomic_DNA"/>
</dbReference>
<gene>
    <name evidence="3" type="ORF">ACFP4F_04965</name>
</gene>
<keyword evidence="2" id="KW-1133">Transmembrane helix</keyword>
<feature type="region of interest" description="Disordered" evidence="1">
    <location>
        <begin position="376"/>
        <end position="412"/>
    </location>
</feature>
<feature type="transmembrane region" description="Helical" evidence="2">
    <location>
        <begin position="69"/>
        <end position="88"/>
    </location>
</feature>
<reference evidence="4" key="1">
    <citation type="journal article" date="2019" name="Int. J. Syst. Evol. Microbiol.">
        <title>The Global Catalogue of Microorganisms (GCM) 10K type strain sequencing project: providing services to taxonomists for standard genome sequencing and annotation.</title>
        <authorList>
            <consortium name="The Broad Institute Genomics Platform"/>
            <consortium name="The Broad Institute Genome Sequencing Center for Infectious Disease"/>
            <person name="Wu L."/>
            <person name="Ma J."/>
        </authorList>
    </citation>
    <scope>NUCLEOTIDE SEQUENCE [LARGE SCALE GENOMIC DNA]</scope>
    <source>
        <strain evidence="4">CGMCC 1.15180</strain>
    </source>
</reference>
<organism evidence="3 4">
    <name type="scientific">Streptomyces ochraceiscleroticus</name>
    <dbReference type="NCBI Taxonomy" id="47761"/>
    <lineage>
        <taxon>Bacteria</taxon>
        <taxon>Bacillati</taxon>
        <taxon>Actinomycetota</taxon>
        <taxon>Actinomycetes</taxon>
        <taxon>Kitasatosporales</taxon>
        <taxon>Streptomycetaceae</taxon>
        <taxon>Streptomyces</taxon>
    </lineage>
</organism>
<dbReference type="RefSeq" id="WP_031062270.1">
    <property type="nucleotide sequence ID" value="NZ_JBHSPX010000002.1"/>
</dbReference>
<feature type="region of interest" description="Disordered" evidence="1">
    <location>
        <begin position="267"/>
        <end position="321"/>
    </location>
</feature>
<feature type="compositionally biased region" description="Pro residues" evidence="1">
    <location>
        <begin position="1"/>
        <end position="10"/>
    </location>
</feature>
<evidence type="ECO:0000256" key="1">
    <source>
        <dbReference type="SAM" id="MobiDB-lite"/>
    </source>
</evidence>
<evidence type="ECO:0000313" key="3">
    <source>
        <dbReference type="EMBL" id="MFC6061892.1"/>
    </source>
</evidence>
<dbReference type="Proteomes" id="UP001596139">
    <property type="component" value="Unassembled WGS sequence"/>
</dbReference>
<evidence type="ECO:0000313" key="4">
    <source>
        <dbReference type="Proteomes" id="UP001596139"/>
    </source>
</evidence>
<evidence type="ECO:0000256" key="2">
    <source>
        <dbReference type="SAM" id="Phobius"/>
    </source>
</evidence>
<protein>
    <submittedName>
        <fullName evidence="3">Uncharacterized protein</fullName>
    </submittedName>
</protein>
<sequence length="412" mass="43093">MTGPGDPPEGTPEGAPGGGEDEYRSVVFDESFVRAARLQEFSAQERMGDHARAVRSRHAWSRFGGSRQALILVLLIALAFGTAIYMGVRHPYRAPEPAPAPPLRSTVIPLAPVGTVPGGRPGDLFDRSPAAGFRIGAAGVNLPVVRRTGEFSESQVMTALTTAKEYVVRSSLDPDTLSGGPARGVRLLLDTSQLDQFDRSLRRPSDDGRHAATGWLVRFDPSQSRLADPRVRVDGTLAVEPAAAGNALEVTADYTFVYAVRPPDGRPAAGGSGNTAPAAAERPTGSAPGSTGAVASTASSTSGSTASGVGGKVRSAAQQRADGASLFTVRRELHFRFDRDDLRDRRLEVQSSYLQAGPMSCSSGPESALRPLLAGERAGNGRPQGTDPYAHGSTNASLCGVMAPSAEPSPLR</sequence>
<name>A0ABW1MF23_9ACTN</name>
<comment type="caution">
    <text evidence="3">The sequence shown here is derived from an EMBL/GenBank/DDBJ whole genome shotgun (WGS) entry which is preliminary data.</text>
</comment>
<accession>A0ABW1MF23</accession>
<feature type="region of interest" description="Disordered" evidence="1">
    <location>
        <begin position="1"/>
        <end position="22"/>
    </location>
</feature>